<dbReference type="AlphaFoldDB" id="A0A0M4T911"/>
<protein>
    <submittedName>
        <fullName evidence="1">Acetyltransferase</fullName>
    </submittedName>
</protein>
<sequence>MLLQIKNTHDLVKITDIQELIDPNVNVVHAKDQEGQEEQDMDTFEKQNLVFPSGESLPRCWLDANYRVAK</sequence>
<dbReference type="OrthoDB" id="9810649at2"/>
<accession>A0A0M4T911</accession>
<proteinExistence type="predicted"/>
<dbReference type="KEGG" id="npz:ACX27_02200"/>
<reference evidence="2" key="1">
    <citation type="submission" date="2015-07" db="EMBL/GenBank/DDBJ databases">
        <title>Genome Of Nitrogen-Fixing Cyanobacterium Nostoc piscinale CENA21 From Solimoes/Amazon River Floodplain Sediments And Comparative Genomics To Uncover Biosynthetic Natural Products Potential.</title>
        <authorList>
            <person name="Leao T.F."/>
            <person name="Leao P.N."/>
            <person name="Guimaraes P.I."/>
            <person name="de Melo A.G.C."/>
            <person name="Ramos R.T.J."/>
            <person name="Silva A."/>
            <person name="Fiore M.F."/>
            <person name="Schneider M.P.C."/>
        </authorList>
    </citation>
    <scope>NUCLEOTIDE SEQUENCE [LARGE SCALE GENOMIC DNA]</scope>
    <source>
        <strain evidence="2">CENA21</strain>
    </source>
</reference>
<evidence type="ECO:0000313" key="2">
    <source>
        <dbReference type="Proteomes" id="UP000062645"/>
    </source>
</evidence>
<gene>
    <name evidence="1" type="ORF">ACX27_02200</name>
</gene>
<reference evidence="1 2" key="2">
    <citation type="journal article" date="2016" name="Genome Announc.">
        <title>Draft Genome Sequence of the N2-Fixing Cyanobacterium Nostoc piscinale CENA21, Isolated from the Brazilian Amazon Floodplain.</title>
        <authorList>
            <person name="Leao T."/>
            <person name="Guimaraes P.I."/>
            <person name="de Melo A.G."/>
            <person name="Ramos R.T."/>
            <person name="Leao P.N."/>
            <person name="Silva A."/>
            <person name="Fiore M.F."/>
            <person name="Schneider M.P."/>
        </authorList>
    </citation>
    <scope>NUCLEOTIDE SEQUENCE [LARGE SCALE GENOMIC DNA]</scope>
    <source>
        <strain evidence="1 2">CENA21</strain>
    </source>
</reference>
<dbReference type="PATRIC" id="fig|224013.5.peg.531"/>
<organism evidence="1 2">
    <name type="scientific">Nostoc piscinale CENA21</name>
    <dbReference type="NCBI Taxonomy" id="224013"/>
    <lineage>
        <taxon>Bacteria</taxon>
        <taxon>Bacillati</taxon>
        <taxon>Cyanobacteriota</taxon>
        <taxon>Cyanophyceae</taxon>
        <taxon>Nostocales</taxon>
        <taxon>Nostocaceae</taxon>
        <taxon>Nostoc</taxon>
    </lineage>
</organism>
<keyword evidence="1" id="KW-0808">Transferase</keyword>
<dbReference type="Proteomes" id="UP000062645">
    <property type="component" value="Chromosome"/>
</dbReference>
<name>A0A0M4T911_9NOSO</name>
<dbReference type="STRING" id="224013.ACX27_02200"/>
<dbReference type="RefSeq" id="WP_062298081.1">
    <property type="nucleotide sequence ID" value="NZ_CP012036.1"/>
</dbReference>
<dbReference type="EMBL" id="CP012036">
    <property type="protein sequence ID" value="ALF56216.1"/>
    <property type="molecule type" value="Genomic_DNA"/>
</dbReference>
<keyword evidence="2" id="KW-1185">Reference proteome</keyword>
<dbReference type="GO" id="GO:0016740">
    <property type="term" value="F:transferase activity"/>
    <property type="evidence" value="ECO:0007669"/>
    <property type="project" value="UniProtKB-KW"/>
</dbReference>
<evidence type="ECO:0000313" key="1">
    <source>
        <dbReference type="EMBL" id="ALF56216.1"/>
    </source>
</evidence>